<name>A0A9D4ILR0_DREPO</name>
<feature type="region of interest" description="Disordered" evidence="1">
    <location>
        <begin position="1"/>
        <end position="20"/>
    </location>
</feature>
<evidence type="ECO:0000313" key="2">
    <source>
        <dbReference type="EMBL" id="KAH3777270.1"/>
    </source>
</evidence>
<evidence type="ECO:0000256" key="1">
    <source>
        <dbReference type="SAM" id="MobiDB-lite"/>
    </source>
</evidence>
<reference evidence="3" key="1">
    <citation type="journal article" date="2019" name="bioRxiv">
        <title>The Genome of the Zebra Mussel, Dreissena polymorpha: A Resource for Invasive Species Research.</title>
        <authorList>
            <person name="McCartney M.A."/>
            <person name="Auch B."/>
            <person name="Kono T."/>
            <person name="Mallez S."/>
            <person name="Zhang Y."/>
            <person name="Obille A."/>
            <person name="Becker A."/>
            <person name="Abrahante J.E."/>
            <person name="Garbe J."/>
            <person name="Badalamenti J.P."/>
            <person name="Herman A."/>
            <person name="Mangelson H."/>
            <person name="Liachko I."/>
            <person name="Sullivan S."/>
            <person name="Sone E.D."/>
            <person name="Koren S."/>
            <person name="Silverstein K.A.T."/>
            <person name="Beckman K.B."/>
            <person name="Gohl D.M."/>
        </authorList>
    </citation>
    <scope>NUCLEOTIDE SEQUENCE</scope>
    <source>
        <strain evidence="3">Duluth1</strain>
        <tissue evidence="3">Whole animal</tissue>
    </source>
</reference>
<dbReference type="EMBL" id="JAIWYP010000009">
    <property type="protein sequence ID" value="KAH3777270.1"/>
    <property type="molecule type" value="Genomic_DNA"/>
</dbReference>
<reference evidence="3" key="2">
    <citation type="submission" date="2020-11" db="EMBL/GenBank/DDBJ databases">
        <authorList>
            <person name="McCartney M.A."/>
            <person name="Auch B."/>
            <person name="Kono T."/>
            <person name="Mallez S."/>
            <person name="Becker A."/>
            <person name="Gohl D.M."/>
            <person name="Silverstein K.A.T."/>
            <person name="Koren S."/>
            <person name="Bechman K.B."/>
            <person name="Herman A."/>
            <person name="Abrahante J.E."/>
            <person name="Garbe J."/>
        </authorList>
    </citation>
    <scope>NUCLEOTIDE SEQUENCE</scope>
    <source>
        <strain evidence="3">Duluth1</strain>
        <tissue evidence="3">Whole animal</tissue>
    </source>
</reference>
<dbReference type="EMBL" id="JAIWYP010000009">
    <property type="protein sequence ID" value="KAH3777307.1"/>
    <property type="molecule type" value="Genomic_DNA"/>
</dbReference>
<dbReference type="AlphaFoldDB" id="A0A9D4ILR0"/>
<dbReference type="Proteomes" id="UP000828390">
    <property type="component" value="Unassembled WGS sequence"/>
</dbReference>
<gene>
    <name evidence="2" type="ORF">DPMN_178710</name>
    <name evidence="3" type="ORF">DPMN_178747</name>
</gene>
<sequence>MLAVHGIESPFHAPTRVLTPTGTNEFPLKEGSYHFGNSAGLQYEATEIRRCLLEGKLLTSFQVAVA</sequence>
<accession>A0A9D4ILR0</accession>
<comment type="caution">
    <text evidence="3">The sequence shown here is derived from an EMBL/GenBank/DDBJ whole genome shotgun (WGS) entry which is preliminary data.</text>
</comment>
<organism evidence="3 4">
    <name type="scientific">Dreissena polymorpha</name>
    <name type="common">Zebra mussel</name>
    <name type="synonym">Mytilus polymorpha</name>
    <dbReference type="NCBI Taxonomy" id="45954"/>
    <lineage>
        <taxon>Eukaryota</taxon>
        <taxon>Metazoa</taxon>
        <taxon>Spiralia</taxon>
        <taxon>Lophotrochozoa</taxon>
        <taxon>Mollusca</taxon>
        <taxon>Bivalvia</taxon>
        <taxon>Autobranchia</taxon>
        <taxon>Heteroconchia</taxon>
        <taxon>Euheterodonta</taxon>
        <taxon>Imparidentia</taxon>
        <taxon>Neoheterodontei</taxon>
        <taxon>Myida</taxon>
        <taxon>Dreissenoidea</taxon>
        <taxon>Dreissenidae</taxon>
        <taxon>Dreissena</taxon>
    </lineage>
</organism>
<evidence type="ECO:0000313" key="3">
    <source>
        <dbReference type="EMBL" id="KAH3777307.1"/>
    </source>
</evidence>
<keyword evidence="4" id="KW-1185">Reference proteome</keyword>
<proteinExistence type="predicted"/>
<evidence type="ECO:0000313" key="4">
    <source>
        <dbReference type="Proteomes" id="UP000828390"/>
    </source>
</evidence>
<protein>
    <submittedName>
        <fullName evidence="3">Uncharacterized protein</fullName>
    </submittedName>
</protein>